<dbReference type="PANTHER" id="PTHR23509">
    <property type="entry name" value="PA-PL1 PHOSPHOLIPASE FAMILY"/>
    <property type="match status" value="1"/>
</dbReference>
<sequence length="798" mass="89258">MSSPDSVFQKPGPQPTTRRSSVIPDDDVPNLAVRWFHAIDSPIVDPISLRRAKTLPRSATTPIPKLRTPSKNWMPFSKRDSIALENAYQLKSPNSNSSVTVNEDHLFEVDVARRIISPVYWEGPTFEVRRATWFIQGDGFKWIPCEEVLAEQIELGYYKHKPYLVPVEEVDPLTDPSESNGDENANQAALEQKRLEKTLSENSVEKQWNLLGSYIGQYIVYTGPSTAWLLYDTTGGKIAKTIITRLTNNQNLGGTRLLRGYPEVEKQSQSTPLTHSAPIPHKDVNAVDISELAETQSRAIKDRVEKDRSFRERDTNPGDGKCKEKNKANEDMHREANDYLNEDSEEELRPIDHLIFVVHGIGQRMAERTGQNFVHDVNMLRQTLKTAFPTAVSTLPGDTPVNGIQVLPILWRHEIQFGMASEEEEGKESDLGMPDGDDGSPTLDEITLDGVPNIRMIVSDVLLDIPLYMTHNYRDQMAQAITNEINRIYATFLKHNPGFEEKGKVTILGHSLGSLLAFDILTSQPIPGSTSLFSKITDNLMGSGEKKIPLSFPVQNFFALGSPLGIMLLLRGLKIASRKSLEPGQLPSDQSPVTFCYPAVENLYNIFHKSDPVAYRLEPLIARHYSVKLKPEQIPYIKGGLKSVIDAGFHVGTDIATRAGAMYESIKSGFTSNVFMRGLGLARPYASESDINSHSSPHLTASSSEPTDMSRSLQHQQHVRPNKPTDRSVQNPRSIDSSGAKKMLQLNPSGRVDFCLQEGILENPYLSALSVHLCYWQDLDVAAFLIREVYRKHSQHVK</sequence>
<gene>
    <name evidence="3" type="ORF">PHYBLDRAFT_68952</name>
</gene>
<protein>
    <recommendedName>
        <fullName evidence="2">DDHD domain-containing protein</fullName>
    </recommendedName>
</protein>
<feature type="region of interest" description="Disordered" evidence="1">
    <location>
        <begin position="421"/>
        <end position="441"/>
    </location>
</feature>
<feature type="compositionally biased region" description="Polar residues" evidence="1">
    <location>
        <begin position="727"/>
        <end position="737"/>
    </location>
</feature>
<dbReference type="GO" id="GO:0046872">
    <property type="term" value="F:metal ion binding"/>
    <property type="evidence" value="ECO:0007669"/>
    <property type="project" value="InterPro"/>
</dbReference>
<dbReference type="STRING" id="763407.A0A162N4A9"/>
<name>A0A162N4A9_PHYB8</name>
<dbReference type="RefSeq" id="XP_018286438.1">
    <property type="nucleotide sequence ID" value="XM_018442033.1"/>
</dbReference>
<dbReference type="Proteomes" id="UP000077315">
    <property type="component" value="Unassembled WGS sequence"/>
</dbReference>
<dbReference type="Pfam" id="PF23465">
    <property type="entry name" value="DUF7131"/>
    <property type="match status" value="1"/>
</dbReference>
<evidence type="ECO:0000259" key="2">
    <source>
        <dbReference type="PROSITE" id="PS51043"/>
    </source>
</evidence>
<dbReference type="PANTHER" id="PTHR23509:SF10">
    <property type="entry name" value="LD21067P"/>
    <property type="match status" value="1"/>
</dbReference>
<feature type="region of interest" description="Disordered" evidence="1">
    <location>
        <begin position="301"/>
        <end position="330"/>
    </location>
</feature>
<dbReference type="InParanoid" id="A0A162N4A9"/>
<proteinExistence type="predicted"/>
<feature type="compositionally biased region" description="Low complexity" evidence="1">
    <location>
        <begin position="693"/>
        <end position="704"/>
    </location>
</feature>
<accession>A0A162N4A9</accession>
<feature type="compositionally biased region" description="Polar residues" evidence="1">
    <location>
        <begin position="705"/>
        <end position="716"/>
    </location>
</feature>
<dbReference type="GeneID" id="29002939"/>
<dbReference type="PROSITE" id="PS51043">
    <property type="entry name" value="DDHD"/>
    <property type="match status" value="1"/>
</dbReference>
<dbReference type="AlphaFoldDB" id="A0A162N4A9"/>
<evidence type="ECO:0000313" key="4">
    <source>
        <dbReference type="Proteomes" id="UP000077315"/>
    </source>
</evidence>
<dbReference type="SMART" id="SM01127">
    <property type="entry name" value="DDHD"/>
    <property type="match status" value="1"/>
</dbReference>
<dbReference type="Pfam" id="PF02862">
    <property type="entry name" value="DDHD"/>
    <property type="match status" value="1"/>
</dbReference>
<dbReference type="GO" id="GO:0004620">
    <property type="term" value="F:phospholipase activity"/>
    <property type="evidence" value="ECO:0007669"/>
    <property type="project" value="TreeGrafter"/>
</dbReference>
<dbReference type="InterPro" id="IPR029058">
    <property type="entry name" value="AB_hydrolase_fold"/>
</dbReference>
<dbReference type="InterPro" id="IPR058055">
    <property type="entry name" value="PA-PLA1"/>
</dbReference>
<keyword evidence="4" id="KW-1185">Reference proteome</keyword>
<evidence type="ECO:0000256" key="1">
    <source>
        <dbReference type="SAM" id="MobiDB-lite"/>
    </source>
</evidence>
<dbReference type="FunCoup" id="A0A162N4A9">
    <property type="interactions" value="470"/>
</dbReference>
<feature type="region of interest" description="Disordered" evidence="1">
    <location>
        <begin position="1"/>
        <end position="25"/>
    </location>
</feature>
<dbReference type="SUPFAM" id="SSF53474">
    <property type="entry name" value="alpha/beta-Hydrolases"/>
    <property type="match status" value="1"/>
</dbReference>
<dbReference type="EMBL" id="KV440995">
    <property type="protein sequence ID" value="OAD68398.1"/>
    <property type="molecule type" value="Genomic_DNA"/>
</dbReference>
<dbReference type="GO" id="GO:0005737">
    <property type="term" value="C:cytoplasm"/>
    <property type="evidence" value="ECO:0007669"/>
    <property type="project" value="TreeGrafter"/>
</dbReference>
<feature type="domain" description="DDHD" evidence="2">
    <location>
        <begin position="550"/>
        <end position="791"/>
    </location>
</feature>
<feature type="region of interest" description="Disordered" evidence="1">
    <location>
        <begin position="687"/>
        <end position="741"/>
    </location>
</feature>
<reference evidence="4" key="1">
    <citation type="submission" date="2015-06" db="EMBL/GenBank/DDBJ databases">
        <title>Expansion of signal transduction pathways in fungi by whole-genome duplication.</title>
        <authorList>
            <consortium name="DOE Joint Genome Institute"/>
            <person name="Corrochano L.M."/>
            <person name="Kuo A."/>
            <person name="Marcet-Houben M."/>
            <person name="Polaino S."/>
            <person name="Salamov A."/>
            <person name="Villalobos J.M."/>
            <person name="Alvarez M.I."/>
            <person name="Avalos J."/>
            <person name="Benito E.P."/>
            <person name="Benoit I."/>
            <person name="Burger G."/>
            <person name="Camino L.P."/>
            <person name="Canovas D."/>
            <person name="Cerda-Olmedo E."/>
            <person name="Cheng J.-F."/>
            <person name="Dominguez A."/>
            <person name="Elias M."/>
            <person name="Eslava A.P."/>
            <person name="Glaser F."/>
            <person name="Grimwood J."/>
            <person name="Gutierrez G."/>
            <person name="Heitman J."/>
            <person name="Henrissat B."/>
            <person name="Iturriaga E.A."/>
            <person name="Lang B.F."/>
            <person name="Lavin J.L."/>
            <person name="Lee S."/>
            <person name="Li W."/>
            <person name="Lindquist E."/>
            <person name="Lopez-Garcia S."/>
            <person name="Luque E.M."/>
            <person name="Marcos A.T."/>
            <person name="Martin J."/>
            <person name="McCluskey K."/>
            <person name="Medina H.R."/>
            <person name="Miralles-Duran A."/>
            <person name="Miyazaki A."/>
            <person name="Munoz-Torres E."/>
            <person name="Oguiza J.A."/>
            <person name="Ohm R."/>
            <person name="Olmedo M."/>
            <person name="Orejas M."/>
            <person name="Ortiz-Castellanos L."/>
            <person name="Pisabarro A.G."/>
            <person name="Rodriguez-Romero J."/>
            <person name="Ruiz-Herrera J."/>
            <person name="Ruiz-Vazquez R."/>
            <person name="Sanz C."/>
            <person name="Schackwitz W."/>
            <person name="Schmutz J."/>
            <person name="Shahriari M."/>
            <person name="Shelest E."/>
            <person name="Silva-Franco F."/>
            <person name="Soanes D."/>
            <person name="Syed K."/>
            <person name="Tagua V.G."/>
            <person name="Talbot N.J."/>
            <person name="Thon M."/>
            <person name="De vries R.P."/>
            <person name="Wiebenga A."/>
            <person name="Yadav J.S."/>
            <person name="Braun E.L."/>
            <person name="Baker S."/>
            <person name="Garre V."/>
            <person name="Horwitz B."/>
            <person name="Torres-Martinez S."/>
            <person name="Idnurm A."/>
            <person name="Herrera-Estrella A."/>
            <person name="Gabaldon T."/>
            <person name="Grigoriev I.V."/>
        </authorList>
    </citation>
    <scope>NUCLEOTIDE SEQUENCE [LARGE SCALE GENOMIC DNA]</scope>
    <source>
        <strain evidence="4">NRRL 1555(-)</strain>
    </source>
</reference>
<dbReference type="InterPro" id="IPR055555">
    <property type="entry name" value="PA-PLA1_DUF7131"/>
</dbReference>
<feature type="region of interest" description="Disordered" evidence="1">
    <location>
        <begin position="264"/>
        <end position="284"/>
    </location>
</feature>
<organism evidence="3 4">
    <name type="scientific">Phycomyces blakesleeanus (strain ATCC 8743b / DSM 1359 / FGSC 10004 / NBRC 33097 / NRRL 1555)</name>
    <dbReference type="NCBI Taxonomy" id="763407"/>
    <lineage>
        <taxon>Eukaryota</taxon>
        <taxon>Fungi</taxon>
        <taxon>Fungi incertae sedis</taxon>
        <taxon>Mucoromycota</taxon>
        <taxon>Mucoromycotina</taxon>
        <taxon>Mucoromycetes</taxon>
        <taxon>Mucorales</taxon>
        <taxon>Phycomycetaceae</taxon>
        <taxon>Phycomyces</taxon>
    </lineage>
</organism>
<dbReference type="InterPro" id="IPR057826">
    <property type="entry name" value="WWE_C20G8.02"/>
</dbReference>
<dbReference type="Pfam" id="PF23463">
    <property type="entry name" value="WWE_2"/>
    <property type="match status" value="1"/>
</dbReference>
<evidence type="ECO:0000313" key="3">
    <source>
        <dbReference type="EMBL" id="OAD68398.1"/>
    </source>
</evidence>
<dbReference type="OrthoDB" id="431378at2759"/>
<dbReference type="VEuPathDB" id="FungiDB:PHYBLDRAFT_68952"/>
<dbReference type="InterPro" id="IPR004177">
    <property type="entry name" value="DDHD_dom"/>
</dbReference>